<evidence type="ECO:0000256" key="9">
    <source>
        <dbReference type="ARBA" id="ARBA00023146"/>
    </source>
</evidence>
<dbReference type="InterPro" id="IPR004365">
    <property type="entry name" value="NA-bd_OB_tRNA"/>
</dbReference>
<dbReference type="CDD" id="cd00775">
    <property type="entry name" value="LysRS_core"/>
    <property type="match status" value="1"/>
</dbReference>
<evidence type="ECO:0000256" key="10">
    <source>
        <dbReference type="ARBA" id="ARBA00048573"/>
    </source>
</evidence>
<evidence type="ECO:0000256" key="3">
    <source>
        <dbReference type="ARBA" id="ARBA00022490"/>
    </source>
</evidence>
<dbReference type="RefSeq" id="WP_006917361.1">
    <property type="nucleotide sequence ID" value="NZ_GG698805.1"/>
</dbReference>
<dbReference type="NCBIfam" id="TIGR00499">
    <property type="entry name" value="lysS_bact"/>
    <property type="match status" value="1"/>
</dbReference>
<dbReference type="EC" id="6.1.1.6" evidence="11"/>
<dbReference type="GO" id="GO:0005829">
    <property type="term" value="C:cytosol"/>
    <property type="evidence" value="ECO:0007669"/>
    <property type="project" value="TreeGrafter"/>
</dbReference>
<dbReference type="InterPro" id="IPR002313">
    <property type="entry name" value="Lys-tRNA-ligase_II"/>
</dbReference>
<evidence type="ECO:0000256" key="2">
    <source>
        <dbReference type="ARBA" id="ARBA00008226"/>
    </source>
</evidence>
<evidence type="ECO:0000256" key="1">
    <source>
        <dbReference type="ARBA" id="ARBA00004496"/>
    </source>
</evidence>
<dbReference type="SUPFAM" id="SSF55681">
    <property type="entry name" value="Class II aaRS and biotin synthetases"/>
    <property type="match status" value="1"/>
</dbReference>
<keyword evidence="7 11" id="KW-0067">ATP-binding</keyword>
<sequence length="499" mass="57976">MAKEEKLNDQMFVRRQKMDALREQGIDPFGHRFAPDHDISTEIRAKYGNDSEELLAQQQNEVTIAGRMIAKRGSGKASFADLLDRGGKIQFYVRQDVVGEETYQLFKDSDIGDFWGITGDVIKTRMGELTIRARKMTFLTKALRPLPDKYHGLQDPELVYRQRYLDLITNRDSFERFQTWTKIIKAIRNYMDSNDFTEVETPILENVASGAEARPFITHHNALDIDMYMRIATELRLKRLIVGGMERVYELGRIFRNEGMDPHHNPEFDTMETYAAYFDFNDVMQETEGIFKTAAKVVSDDLKVNYQGTELDFSKPFERMHMVDAIKKFTGVDFWPEMTVEEARKLADENGVQYEDWWKVGHIINAFFEDKVQDQLEQPIFIYGHPKEISPLAHLNREDPRFTDRFELYILGNEYANAFTELNDPIDQRQRFEAEAKEHAEGNDEYQPIDEDFVEALEYGMPPTGGLGVGIDRLVMLMTDAKSIRDVLLFPTMRPKTNN</sequence>
<dbReference type="GO" id="GO:0016740">
    <property type="term" value="F:transferase activity"/>
    <property type="evidence" value="ECO:0007669"/>
    <property type="project" value="UniProtKB-ARBA"/>
</dbReference>
<dbReference type="CDD" id="cd04322">
    <property type="entry name" value="LysRS_N"/>
    <property type="match status" value="1"/>
</dbReference>
<accession>C7XXE8</accession>
<keyword evidence="8 11" id="KW-0648">Protein biosynthesis</keyword>
<dbReference type="Gene3D" id="2.40.50.140">
    <property type="entry name" value="Nucleic acid-binding proteins"/>
    <property type="match status" value="1"/>
</dbReference>
<keyword evidence="4 11" id="KW-0436">Ligase</keyword>
<keyword evidence="5 11" id="KW-0479">Metal-binding</keyword>
<dbReference type="GO" id="GO:0000287">
    <property type="term" value="F:magnesium ion binding"/>
    <property type="evidence" value="ECO:0007669"/>
    <property type="project" value="UniProtKB-UniRule"/>
</dbReference>
<organism evidence="14 15">
    <name type="scientific">Limosilactobacillus coleohominis 101-4-CHN</name>
    <dbReference type="NCBI Taxonomy" id="575594"/>
    <lineage>
        <taxon>Bacteria</taxon>
        <taxon>Bacillati</taxon>
        <taxon>Bacillota</taxon>
        <taxon>Bacilli</taxon>
        <taxon>Lactobacillales</taxon>
        <taxon>Lactobacillaceae</taxon>
        <taxon>Limosilactobacillus</taxon>
    </lineage>
</organism>
<comment type="subcellular location">
    <subcellularLocation>
        <location evidence="1 11">Cytoplasm</location>
    </subcellularLocation>
</comment>
<evidence type="ECO:0000256" key="12">
    <source>
        <dbReference type="RuleBase" id="RU000336"/>
    </source>
</evidence>
<comment type="similarity">
    <text evidence="2 11">Belongs to the class-II aminoacyl-tRNA synthetase family.</text>
</comment>
<evidence type="ECO:0000256" key="11">
    <source>
        <dbReference type="HAMAP-Rule" id="MF_00252"/>
    </source>
</evidence>
<dbReference type="GO" id="GO:0005524">
    <property type="term" value="F:ATP binding"/>
    <property type="evidence" value="ECO:0007669"/>
    <property type="project" value="UniProtKB-UniRule"/>
</dbReference>
<feature type="binding site" evidence="11">
    <location>
        <position position="407"/>
    </location>
    <ligand>
        <name>Mg(2+)</name>
        <dbReference type="ChEBI" id="CHEBI:18420"/>
        <label>1</label>
    </ligand>
</feature>
<dbReference type="InterPro" id="IPR004364">
    <property type="entry name" value="Aa-tRNA-synt_II"/>
</dbReference>
<dbReference type="AlphaFoldDB" id="C7XXE8"/>
<feature type="binding site" evidence="11">
    <location>
        <position position="414"/>
    </location>
    <ligand>
        <name>Mg(2+)</name>
        <dbReference type="ChEBI" id="CHEBI:18420"/>
        <label>2</label>
    </ligand>
</feature>
<evidence type="ECO:0000256" key="8">
    <source>
        <dbReference type="ARBA" id="ARBA00022917"/>
    </source>
</evidence>
<dbReference type="PANTHER" id="PTHR42918:SF15">
    <property type="entry name" value="LYSINE--TRNA LIGASE, CHLOROPLASTIC_MITOCHONDRIAL"/>
    <property type="match status" value="1"/>
</dbReference>
<dbReference type="GO" id="GO:0000049">
    <property type="term" value="F:tRNA binding"/>
    <property type="evidence" value="ECO:0007669"/>
    <property type="project" value="TreeGrafter"/>
</dbReference>
<dbReference type="FunFam" id="3.30.930.10:FF:000238">
    <property type="entry name" value="Lysine--tRNA ligase"/>
    <property type="match status" value="1"/>
</dbReference>
<dbReference type="EMBL" id="GG698805">
    <property type="protein sequence ID" value="EEU29968.1"/>
    <property type="molecule type" value="Genomic_DNA"/>
</dbReference>
<dbReference type="InterPro" id="IPR044136">
    <property type="entry name" value="Lys-tRNA-ligase_II_N"/>
</dbReference>
<evidence type="ECO:0000313" key="15">
    <source>
        <dbReference type="Proteomes" id="UP000003987"/>
    </source>
</evidence>
<dbReference type="Pfam" id="PF00152">
    <property type="entry name" value="tRNA-synt_2"/>
    <property type="match status" value="1"/>
</dbReference>
<dbReference type="OrthoDB" id="9801152at2"/>
<dbReference type="HAMAP" id="MF_00252">
    <property type="entry name" value="Lys_tRNA_synth_class2"/>
    <property type="match status" value="1"/>
</dbReference>
<dbReference type="FunFam" id="2.40.50.140:FF:000024">
    <property type="entry name" value="Lysine--tRNA ligase"/>
    <property type="match status" value="1"/>
</dbReference>
<protein>
    <recommendedName>
        <fullName evidence="11">Lysine--tRNA ligase</fullName>
        <ecNumber evidence="11">6.1.1.6</ecNumber>
    </recommendedName>
    <alternativeName>
        <fullName evidence="11">Lysyl-tRNA synthetase</fullName>
        <shortName evidence="11">LysRS</shortName>
    </alternativeName>
</protein>
<keyword evidence="9 11" id="KW-0030">Aminoacyl-tRNA synthetase</keyword>
<dbReference type="PRINTS" id="PR00982">
    <property type="entry name" value="TRNASYNTHLYS"/>
</dbReference>
<proteinExistence type="inferred from homology"/>
<dbReference type="HOGENOM" id="CLU_008255_6_0_9"/>
<dbReference type="InterPro" id="IPR045864">
    <property type="entry name" value="aa-tRNA-synth_II/BPL/LPL"/>
</dbReference>
<dbReference type="eggNOG" id="COG1190">
    <property type="taxonomic scope" value="Bacteria"/>
</dbReference>
<keyword evidence="6 11" id="KW-0547">Nucleotide-binding</keyword>
<dbReference type="InterPro" id="IPR006195">
    <property type="entry name" value="aa-tRNA-synth_II"/>
</dbReference>
<dbReference type="Pfam" id="PF01336">
    <property type="entry name" value="tRNA_anti-codon"/>
    <property type="match status" value="1"/>
</dbReference>
<dbReference type="GO" id="GO:0006430">
    <property type="term" value="P:lysyl-tRNA aminoacylation"/>
    <property type="evidence" value="ECO:0007669"/>
    <property type="project" value="UniProtKB-UniRule"/>
</dbReference>
<evidence type="ECO:0000313" key="14">
    <source>
        <dbReference type="EMBL" id="EEU29968.1"/>
    </source>
</evidence>
<dbReference type="SUPFAM" id="SSF50249">
    <property type="entry name" value="Nucleic acid-binding proteins"/>
    <property type="match status" value="1"/>
</dbReference>
<keyword evidence="11 12" id="KW-0460">Magnesium</keyword>
<dbReference type="STRING" id="575594.HMPREF0501_01433"/>
<evidence type="ECO:0000259" key="13">
    <source>
        <dbReference type="PROSITE" id="PS50862"/>
    </source>
</evidence>
<evidence type="ECO:0000256" key="7">
    <source>
        <dbReference type="ARBA" id="ARBA00022840"/>
    </source>
</evidence>
<dbReference type="Gene3D" id="3.30.930.10">
    <property type="entry name" value="Bira Bifunctional Protein, Domain 2"/>
    <property type="match status" value="1"/>
</dbReference>
<evidence type="ECO:0000256" key="5">
    <source>
        <dbReference type="ARBA" id="ARBA00022723"/>
    </source>
</evidence>
<dbReference type="PROSITE" id="PS50862">
    <property type="entry name" value="AA_TRNA_LIGASE_II"/>
    <property type="match status" value="1"/>
</dbReference>
<dbReference type="NCBIfam" id="NF001756">
    <property type="entry name" value="PRK00484.1"/>
    <property type="match status" value="1"/>
</dbReference>
<comment type="catalytic activity">
    <reaction evidence="10 11 12">
        <text>tRNA(Lys) + L-lysine + ATP = L-lysyl-tRNA(Lys) + AMP + diphosphate</text>
        <dbReference type="Rhea" id="RHEA:20792"/>
        <dbReference type="Rhea" id="RHEA-COMP:9696"/>
        <dbReference type="Rhea" id="RHEA-COMP:9697"/>
        <dbReference type="ChEBI" id="CHEBI:30616"/>
        <dbReference type="ChEBI" id="CHEBI:32551"/>
        <dbReference type="ChEBI" id="CHEBI:33019"/>
        <dbReference type="ChEBI" id="CHEBI:78442"/>
        <dbReference type="ChEBI" id="CHEBI:78529"/>
        <dbReference type="ChEBI" id="CHEBI:456215"/>
        <dbReference type="EC" id="6.1.1.6"/>
    </reaction>
</comment>
<dbReference type="InterPro" id="IPR012340">
    <property type="entry name" value="NA-bd_OB-fold"/>
</dbReference>
<feature type="binding site" evidence="11">
    <location>
        <position position="414"/>
    </location>
    <ligand>
        <name>Mg(2+)</name>
        <dbReference type="ChEBI" id="CHEBI:18420"/>
        <label>1</label>
    </ligand>
</feature>
<dbReference type="Proteomes" id="UP000003987">
    <property type="component" value="Unassembled WGS sequence"/>
</dbReference>
<gene>
    <name evidence="11 14" type="primary">lysS</name>
    <name evidence="14" type="ORF">HMPREF0501_01433</name>
</gene>
<feature type="domain" description="Aminoacyl-transfer RNA synthetases class-II family profile" evidence="13">
    <location>
        <begin position="177"/>
        <end position="495"/>
    </location>
</feature>
<dbReference type="GO" id="GO:0004824">
    <property type="term" value="F:lysine-tRNA ligase activity"/>
    <property type="evidence" value="ECO:0007669"/>
    <property type="project" value="UniProtKB-UniRule"/>
</dbReference>
<evidence type="ECO:0000256" key="4">
    <source>
        <dbReference type="ARBA" id="ARBA00022598"/>
    </source>
</evidence>
<dbReference type="GO" id="GO:0140096">
    <property type="term" value="F:catalytic activity, acting on a protein"/>
    <property type="evidence" value="ECO:0007669"/>
    <property type="project" value="UniProtKB-ARBA"/>
</dbReference>
<dbReference type="PANTHER" id="PTHR42918">
    <property type="entry name" value="LYSYL-TRNA SYNTHETASE"/>
    <property type="match status" value="1"/>
</dbReference>
<comment type="cofactor">
    <cofactor evidence="11 12">
        <name>Mg(2+)</name>
        <dbReference type="ChEBI" id="CHEBI:18420"/>
    </cofactor>
    <text evidence="11 12">Binds 3 Mg(2+) ions per subunit.</text>
</comment>
<keyword evidence="15" id="KW-1185">Reference proteome</keyword>
<name>C7XXE8_9LACO</name>
<evidence type="ECO:0000256" key="6">
    <source>
        <dbReference type="ARBA" id="ARBA00022741"/>
    </source>
</evidence>
<dbReference type="InterPro" id="IPR018149">
    <property type="entry name" value="Lys-tRNA-synth_II_C"/>
</dbReference>
<comment type="subunit">
    <text evidence="11">Homodimer.</text>
</comment>
<keyword evidence="3 11" id="KW-0963">Cytoplasm</keyword>
<reference evidence="14 15" key="1">
    <citation type="submission" date="2009-06" db="EMBL/GenBank/DDBJ databases">
        <title>The Genome Sequence of Lactobacillus coleohominis strain 101-4-CHN.</title>
        <authorList>
            <consortium name="The Broad Institute Genome Sequencing Platform"/>
            <person name="Ward D."/>
            <person name="Young S.K."/>
            <person name="Zeng Q."/>
            <person name="Koehrsen M."/>
            <person name="Alvarado L."/>
            <person name="Berlin A."/>
            <person name="Borenstein D."/>
            <person name="Chen Z."/>
            <person name="Engels R."/>
            <person name="Freedman E."/>
            <person name="Gellesch M."/>
            <person name="Goldberg J."/>
            <person name="Griggs A."/>
            <person name="Gujja S."/>
            <person name="Heiman D."/>
            <person name="Hepburn T."/>
            <person name="Howarth C."/>
            <person name="Jen D."/>
            <person name="Larson L."/>
            <person name="Lewis B."/>
            <person name="Mehta T."/>
            <person name="Park D."/>
            <person name="Pearson M."/>
            <person name="Roberts A."/>
            <person name="Saif S."/>
            <person name="Shea T."/>
            <person name="Shenoy N."/>
            <person name="Sisk P."/>
            <person name="Stolte C."/>
            <person name="Sykes S."/>
            <person name="Walk T."/>
            <person name="White J."/>
            <person name="Yandava C."/>
            <person name="Liu Y."/>
            <person name="Xu Q."/>
            <person name="Lander E."/>
            <person name="Nusbaum C."/>
            <person name="Galagan J."/>
            <person name="Birren B."/>
        </authorList>
    </citation>
    <scope>NUCLEOTIDE SEQUENCE [LARGE SCALE GENOMIC DNA]</scope>
    <source>
        <strain evidence="14 15">101-4-CHN</strain>
    </source>
</reference>